<dbReference type="Proteomes" id="UP000252147">
    <property type="component" value="Unassembled WGS sequence"/>
</dbReference>
<keyword evidence="5 8" id="KW-0057">Aromatic amino acid biosynthesis</keyword>
<evidence type="ECO:0000256" key="6">
    <source>
        <dbReference type="ARBA" id="ARBA00023239"/>
    </source>
</evidence>
<dbReference type="AlphaFoldDB" id="A0A368BML7"/>
<evidence type="ECO:0000256" key="5">
    <source>
        <dbReference type="ARBA" id="ARBA00023141"/>
    </source>
</evidence>
<evidence type="ECO:0000256" key="4">
    <source>
        <dbReference type="ARBA" id="ARBA00022822"/>
    </source>
</evidence>
<keyword evidence="3 8" id="KW-0028">Amino-acid biosynthesis</keyword>
<evidence type="ECO:0000313" key="10">
    <source>
        <dbReference type="EMBL" id="RCL38102.1"/>
    </source>
</evidence>
<sequence length="259" mass="28931">MIKNKFLNLAANQKKAFIPYVVANYPNQDVFTETLYTLKDLGADLIEVGIPFSDPIAEGKIIESAHHEVLNNNFNLVSALDVIKNFKSNSDIPIVLMGYTNSFISPSLEVFIERAKDSLIDGFLIVDLPYVEKDIYKTFHDNEIEFIQLIAPTTPLNEIKSCISNNPAFIYFISQRGVTGSSNINKNEVLDNIQAIRNKTNLPVVLGFGLKDPSQINEFKSHADGFVIGSAVVELLNQDNPQVKLRKFLTPILTAIKNE</sequence>
<dbReference type="Gene3D" id="3.20.20.70">
    <property type="entry name" value="Aldolase class I"/>
    <property type="match status" value="1"/>
</dbReference>
<dbReference type="UniPathway" id="UPA00035">
    <property type="reaction ID" value="UER00044"/>
</dbReference>
<keyword evidence="4 8" id="KW-0822">Tryptophan biosynthesis</keyword>
<dbReference type="SUPFAM" id="SSF51366">
    <property type="entry name" value="Ribulose-phoshate binding barrel"/>
    <property type="match status" value="1"/>
</dbReference>
<comment type="subunit">
    <text evidence="2 8">Tetramer of two alpha and two beta chains.</text>
</comment>
<comment type="caution">
    <text evidence="10">The sequence shown here is derived from an EMBL/GenBank/DDBJ whole genome shotgun (WGS) entry which is preliminary data.</text>
</comment>
<dbReference type="HAMAP" id="MF_00131">
    <property type="entry name" value="Trp_synth_alpha"/>
    <property type="match status" value="1"/>
</dbReference>
<dbReference type="CDD" id="cd04724">
    <property type="entry name" value="Tryptophan_synthase_alpha"/>
    <property type="match status" value="1"/>
</dbReference>
<comment type="function">
    <text evidence="8">The alpha subunit is responsible for the aldol cleavage of indoleglycerol phosphate to indole and glyceraldehyde 3-phosphate.</text>
</comment>
<evidence type="ECO:0000256" key="3">
    <source>
        <dbReference type="ARBA" id="ARBA00022605"/>
    </source>
</evidence>
<evidence type="ECO:0000256" key="1">
    <source>
        <dbReference type="ARBA" id="ARBA00004733"/>
    </source>
</evidence>
<evidence type="ECO:0000256" key="8">
    <source>
        <dbReference type="HAMAP-Rule" id="MF_00131"/>
    </source>
</evidence>
<gene>
    <name evidence="8" type="primary">trpA</name>
    <name evidence="10" type="ORF">DBW97_03460</name>
</gene>
<dbReference type="InterPro" id="IPR002028">
    <property type="entry name" value="Trp_synthase_suA"/>
</dbReference>
<comment type="catalytic activity">
    <reaction evidence="7 8">
        <text>(1S,2R)-1-C-(indol-3-yl)glycerol 3-phosphate + L-serine = D-glyceraldehyde 3-phosphate + L-tryptophan + H2O</text>
        <dbReference type="Rhea" id="RHEA:10532"/>
        <dbReference type="ChEBI" id="CHEBI:15377"/>
        <dbReference type="ChEBI" id="CHEBI:33384"/>
        <dbReference type="ChEBI" id="CHEBI:57912"/>
        <dbReference type="ChEBI" id="CHEBI:58866"/>
        <dbReference type="ChEBI" id="CHEBI:59776"/>
        <dbReference type="EC" id="4.2.1.20"/>
    </reaction>
</comment>
<dbReference type="GO" id="GO:0005829">
    <property type="term" value="C:cytosol"/>
    <property type="evidence" value="ECO:0007669"/>
    <property type="project" value="TreeGrafter"/>
</dbReference>
<dbReference type="EMBL" id="QOPD01000005">
    <property type="protein sequence ID" value="RCL38102.1"/>
    <property type="molecule type" value="Genomic_DNA"/>
</dbReference>
<dbReference type="InterPro" id="IPR011060">
    <property type="entry name" value="RibuloseP-bd_barrel"/>
</dbReference>
<accession>A0A368BML7</accession>
<feature type="active site" description="Proton acceptor" evidence="8">
    <location>
        <position position="58"/>
    </location>
</feature>
<organism evidence="10 11">
    <name type="scientific">SAR86 cluster bacterium</name>
    <dbReference type="NCBI Taxonomy" id="2030880"/>
    <lineage>
        <taxon>Bacteria</taxon>
        <taxon>Pseudomonadati</taxon>
        <taxon>Pseudomonadota</taxon>
        <taxon>Gammaproteobacteria</taxon>
        <taxon>SAR86 cluster</taxon>
    </lineage>
</organism>
<evidence type="ECO:0000256" key="2">
    <source>
        <dbReference type="ARBA" id="ARBA00011270"/>
    </source>
</evidence>
<dbReference type="InterPro" id="IPR018204">
    <property type="entry name" value="Trp_synthase_alpha_AS"/>
</dbReference>
<name>A0A368BML7_9GAMM</name>
<dbReference type="GO" id="GO:0004834">
    <property type="term" value="F:tryptophan synthase activity"/>
    <property type="evidence" value="ECO:0007669"/>
    <property type="project" value="UniProtKB-UniRule"/>
</dbReference>
<dbReference type="PANTHER" id="PTHR43406">
    <property type="entry name" value="TRYPTOPHAN SYNTHASE, ALPHA CHAIN"/>
    <property type="match status" value="1"/>
</dbReference>
<evidence type="ECO:0000256" key="9">
    <source>
        <dbReference type="RuleBase" id="RU003662"/>
    </source>
</evidence>
<comment type="pathway">
    <text evidence="1 8">Amino-acid biosynthesis; L-tryptophan biosynthesis; L-tryptophan from chorismate: step 5/5.</text>
</comment>
<proteinExistence type="inferred from homology"/>
<feature type="active site" description="Proton acceptor" evidence="8">
    <location>
        <position position="47"/>
    </location>
</feature>
<dbReference type="Pfam" id="PF00290">
    <property type="entry name" value="Trp_syntA"/>
    <property type="match status" value="1"/>
</dbReference>
<reference evidence="10 11" key="1">
    <citation type="journal article" date="2018" name="Microbiome">
        <title>Fine metagenomic profile of the Mediterranean stratified and mixed water columns revealed by assembly and recruitment.</title>
        <authorList>
            <person name="Haro-Moreno J.M."/>
            <person name="Lopez-Perez M."/>
            <person name="De La Torre J.R."/>
            <person name="Picazo A."/>
            <person name="Camacho A."/>
            <person name="Rodriguez-Valera F."/>
        </authorList>
    </citation>
    <scope>NUCLEOTIDE SEQUENCE [LARGE SCALE GENOMIC DNA]</scope>
    <source>
        <strain evidence="10">MED-G83</strain>
    </source>
</reference>
<dbReference type="NCBIfam" id="TIGR00262">
    <property type="entry name" value="trpA"/>
    <property type="match status" value="1"/>
</dbReference>
<dbReference type="EC" id="4.2.1.20" evidence="8"/>
<dbReference type="InterPro" id="IPR013785">
    <property type="entry name" value="Aldolase_TIM"/>
</dbReference>
<protein>
    <recommendedName>
        <fullName evidence="8">Tryptophan synthase alpha chain</fullName>
        <ecNumber evidence="8">4.2.1.20</ecNumber>
    </recommendedName>
</protein>
<dbReference type="PANTHER" id="PTHR43406:SF1">
    <property type="entry name" value="TRYPTOPHAN SYNTHASE ALPHA CHAIN, CHLOROPLASTIC"/>
    <property type="match status" value="1"/>
</dbReference>
<evidence type="ECO:0000313" key="11">
    <source>
        <dbReference type="Proteomes" id="UP000252147"/>
    </source>
</evidence>
<keyword evidence="6 8" id="KW-0456">Lyase</keyword>
<evidence type="ECO:0000256" key="7">
    <source>
        <dbReference type="ARBA" id="ARBA00049047"/>
    </source>
</evidence>
<dbReference type="PROSITE" id="PS00167">
    <property type="entry name" value="TRP_SYNTHASE_ALPHA"/>
    <property type="match status" value="1"/>
</dbReference>
<comment type="similarity">
    <text evidence="8 9">Belongs to the TrpA family.</text>
</comment>